<reference evidence="1" key="1">
    <citation type="submission" date="2021-02" db="EMBL/GenBank/DDBJ databases">
        <authorList>
            <person name="Nowell W R."/>
        </authorList>
    </citation>
    <scope>NUCLEOTIDE SEQUENCE</scope>
</reference>
<evidence type="ECO:0000313" key="1">
    <source>
        <dbReference type="EMBL" id="CAF4290907.1"/>
    </source>
</evidence>
<comment type="caution">
    <text evidence="1">The sequence shown here is derived from an EMBL/GenBank/DDBJ whole genome shotgun (WGS) entry which is preliminary data.</text>
</comment>
<dbReference type="Proteomes" id="UP000663823">
    <property type="component" value="Unassembled WGS sequence"/>
</dbReference>
<accession>A0A820H8U4</accession>
<name>A0A820H8U4_9BILA</name>
<protein>
    <submittedName>
        <fullName evidence="1">Uncharacterized protein</fullName>
    </submittedName>
</protein>
<proteinExistence type="predicted"/>
<organism evidence="1 2">
    <name type="scientific">Rotaria sordida</name>
    <dbReference type="NCBI Taxonomy" id="392033"/>
    <lineage>
        <taxon>Eukaryota</taxon>
        <taxon>Metazoa</taxon>
        <taxon>Spiralia</taxon>
        <taxon>Gnathifera</taxon>
        <taxon>Rotifera</taxon>
        <taxon>Eurotatoria</taxon>
        <taxon>Bdelloidea</taxon>
        <taxon>Philodinida</taxon>
        <taxon>Philodinidae</taxon>
        <taxon>Rotaria</taxon>
    </lineage>
</organism>
<feature type="non-terminal residue" evidence="1">
    <location>
        <position position="1"/>
    </location>
</feature>
<evidence type="ECO:0000313" key="2">
    <source>
        <dbReference type="Proteomes" id="UP000663823"/>
    </source>
</evidence>
<gene>
    <name evidence="1" type="ORF">OTI717_LOCUS41734</name>
</gene>
<dbReference type="AlphaFoldDB" id="A0A820H8U4"/>
<sequence length="46" mass="5234">IAKFFNQIINGSNRSRIEAIIIGSPELEIISYKNDRKLPLTTERCA</sequence>
<dbReference type="EMBL" id="CAJOAX010044012">
    <property type="protein sequence ID" value="CAF4290907.1"/>
    <property type="molecule type" value="Genomic_DNA"/>
</dbReference>